<name>A0A0N0M1U2_9GAMM</name>
<comment type="caution">
    <text evidence="2">The sequence shown here is derived from an EMBL/GenBank/DDBJ whole genome shotgun (WGS) entry which is preliminary data.</text>
</comment>
<dbReference type="Proteomes" id="UP000037848">
    <property type="component" value="Unassembled WGS sequence"/>
</dbReference>
<keyword evidence="1" id="KW-1133">Transmembrane helix</keyword>
<dbReference type="AlphaFoldDB" id="A0A0N0M1U2"/>
<reference evidence="2 3" key="1">
    <citation type="submission" date="2015-08" db="EMBL/GenBank/DDBJ databases">
        <title>Draft Genome Sequence of Pseudoalteromonas porphyrae UCD-SED14.</title>
        <authorList>
            <person name="Coil D.A."/>
            <person name="Jospin G."/>
            <person name="Lee R.D."/>
            <person name="Eisen J.A."/>
        </authorList>
    </citation>
    <scope>NUCLEOTIDE SEQUENCE [LARGE SCALE GENOMIC DNA]</scope>
    <source>
        <strain evidence="2 3">UCD-SED14</strain>
    </source>
</reference>
<evidence type="ECO:0000313" key="3">
    <source>
        <dbReference type="Proteomes" id="UP000037848"/>
    </source>
</evidence>
<dbReference type="PATRIC" id="fig|187330.3.peg.301"/>
<keyword evidence="3" id="KW-1185">Reference proteome</keyword>
<organism evidence="2 3">
    <name type="scientific">Pseudoalteromonas porphyrae</name>
    <dbReference type="NCBI Taxonomy" id="187330"/>
    <lineage>
        <taxon>Bacteria</taxon>
        <taxon>Pseudomonadati</taxon>
        <taxon>Pseudomonadota</taxon>
        <taxon>Gammaproteobacteria</taxon>
        <taxon>Alteromonadales</taxon>
        <taxon>Pseudoalteromonadaceae</taxon>
        <taxon>Pseudoalteromonas</taxon>
    </lineage>
</organism>
<evidence type="ECO:0000256" key="1">
    <source>
        <dbReference type="SAM" id="Phobius"/>
    </source>
</evidence>
<proteinExistence type="predicted"/>
<keyword evidence="1" id="KW-0812">Transmembrane</keyword>
<dbReference type="STRING" id="187330.AMS58_05055"/>
<feature type="transmembrane region" description="Helical" evidence="1">
    <location>
        <begin position="171"/>
        <end position="195"/>
    </location>
</feature>
<sequence>MNKWIFLIILGFSSQVNATTHTECKLLKKERTSIYQQLNQSALLVNVQQLKKRHAILTASLSQHCNKTTPSNARMTLPLVDSVNTYEKKQTTLQEAFHLLPSSCDSATLIRNAHWCNTQKKPLSTAKVSTMIKQIEIESDDHIFNISHSFESATITTISPSKVKQLSQNNLFHNAIIVVAGLFFLSVAILLGLCWRQTRSNNNTYFIFRP</sequence>
<protein>
    <submittedName>
        <fullName evidence="2">Uncharacterized protein</fullName>
    </submittedName>
</protein>
<keyword evidence="1" id="KW-0472">Membrane</keyword>
<dbReference type="EMBL" id="LHPH01000001">
    <property type="protein sequence ID" value="KPH65618.1"/>
    <property type="molecule type" value="Genomic_DNA"/>
</dbReference>
<dbReference type="RefSeq" id="WP_054452552.1">
    <property type="nucleotide sequence ID" value="NZ_LHPH01000001.1"/>
</dbReference>
<evidence type="ECO:0000313" key="2">
    <source>
        <dbReference type="EMBL" id="KPH65618.1"/>
    </source>
</evidence>
<gene>
    <name evidence="2" type="ORF">ADS77_01430</name>
</gene>
<accession>A0A0N0M1U2</accession>